<feature type="transmembrane region" description="Helical" evidence="1">
    <location>
        <begin position="170"/>
        <end position="195"/>
    </location>
</feature>
<reference evidence="3" key="1">
    <citation type="submission" date="2023-03" db="EMBL/GenBank/DDBJ databases">
        <title>Massive genome expansion in bonnet fungi (Mycena s.s.) driven by repeated elements and novel gene families across ecological guilds.</title>
        <authorList>
            <consortium name="Lawrence Berkeley National Laboratory"/>
            <person name="Harder C.B."/>
            <person name="Miyauchi S."/>
            <person name="Viragh M."/>
            <person name="Kuo A."/>
            <person name="Thoen E."/>
            <person name="Andreopoulos B."/>
            <person name="Lu D."/>
            <person name="Skrede I."/>
            <person name="Drula E."/>
            <person name="Henrissat B."/>
            <person name="Morin E."/>
            <person name="Kohler A."/>
            <person name="Barry K."/>
            <person name="LaButti K."/>
            <person name="Morin E."/>
            <person name="Salamov A."/>
            <person name="Lipzen A."/>
            <person name="Mereny Z."/>
            <person name="Hegedus B."/>
            <person name="Baldrian P."/>
            <person name="Stursova M."/>
            <person name="Weitz H."/>
            <person name="Taylor A."/>
            <person name="Grigoriev I.V."/>
            <person name="Nagy L.G."/>
            <person name="Martin F."/>
            <person name="Kauserud H."/>
        </authorList>
    </citation>
    <scope>NUCLEOTIDE SEQUENCE</scope>
    <source>
        <strain evidence="3">9284</strain>
    </source>
</reference>
<keyword evidence="1" id="KW-0472">Membrane</keyword>
<feature type="domain" description="DUF6535" evidence="2">
    <location>
        <begin position="19"/>
        <end position="70"/>
    </location>
</feature>
<keyword evidence="4" id="KW-1185">Reference proteome</keyword>
<keyword evidence="1" id="KW-0812">Transmembrane</keyword>
<organism evidence="3 4">
    <name type="scientific">Roridomyces roridus</name>
    <dbReference type="NCBI Taxonomy" id="1738132"/>
    <lineage>
        <taxon>Eukaryota</taxon>
        <taxon>Fungi</taxon>
        <taxon>Dikarya</taxon>
        <taxon>Basidiomycota</taxon>
        <taxon>Agaricomycotina</taxon>
        <taxon>Agaricomycetes</taxon>
        <taxon>Agaricomycetidae</taxon>
        <taxon>Agaricales</taxon>
        <taxon>Marasmiineae</taxon>
        <taxon>Mycenaceae</taxon>
        <taxon>Roridomyces</taxon>
    </lineage>
</organism>
<gene>
    <name evidence="3" type="ORF">FB45DRAFT_902138</name>
</gene>
<evidence type="ECO:0000313" key="4">
    <source>
        <dbReference type="Proteomes" id="UP001221142"/>
    </source>
</evidence>
<feature type="domain" description="DUF6535" evidence="2">
    <location>
        <begin position="72"/>
        <end position="165"/>
    </location>
</feature>
<evidence type="ECO:0000259" key="2">
    <source>
        <dbReference type="Pfam" id="PF20153"/>
    </source>
</evidence>
<dbReference type="EMBL" id="JARKIF010000004">
    <property type="protein sequence ID" value="KAJ7642271.1"/>
    <property type="molecule type" value="Genomic_DNA"/>
</dbReference>
<feature type="transmembrane region" description="Helical" evidence="1">
    <location>
        <begin position="143"/>
        <end position="164"/>
    </location>
</feature>
<dbReference type="InterPro" id="IPR045338">
    <property type="entry name" value="DUF6535"/>
</dbReference>
<protein>
    <recommendedName>
        <fullName evidence="2">DUF6535 domain-containing protein</fullName>
    </recommendedName>
</protein>
<feature type="transmembrane region" description="Helical" evidence="1">
    <location>
        <begin position="83"/>
        <end position="104"/>
    </location>
</feature>
<accession>A0AAD7FTP4</accession>
<keyword evidence="1" id="KW-1133">Transmembrane helix</keyword>
<evidence type="ECO:0000313" key="3">
    <source>
        <dbReference type="EMBL" id="KAJ7642271.1"/>
    </source>
</evidence>
<dbReference type="Pfam" id="PF20153">
    <property type="entry name" value="DUF6535"/>
    <property type="match status" value="2"/>
</dbReference>
<comment type="caution">
    <text evidence="3">The sequence shown here is derived from an EMBL/GenBank/DDBJ whole genome shotgun (WGS) entry which is preliminary data.</text>
</comment>
<dbReference type="AlphaFoldDB" id="A0AAD7FTP4"/>
<name>A0AAD7FTP4_9AGAR</name>
<proteinExistence type="predicted"/>
<sequence length="816" mass="89454">MGRVASRKPPAATPTGVDWSKCASAVRDYDASIVEAWRRDMDNSITFAALFSVVVATFLSQSYKWPQDPAFDRTAAKVINAGFFSSLIISLNAVLTAILVKQWLAEYTWALESRSGSSQEILALRQVRFDGLNKWKLPQIIDYLPLSIIFAVYLFLAGLAYLAWTLDLVVGIISIILVSASALFFVVTSVLPTFYPDSCARSPQAWLVHHARTALTNAPGKEVSDWSQILMEHVKATELHPEVDALYWIQSVLTSWNPALLPSVWSCAVSLSSPSLAANAICTLYRHTASHTVGDNNLFTAKHAAAFCKDVPRGDSLLASGHKALIKAFPSRARPAAFTTHAMVDYALFVVSTMEKYPDDEASGTELFEALLCVFGLFDPQISPLGHLTPSERRALDARLVGLLEKAFEKSGTMWVDSLEDDNGGVGLLLQTTLSAASAHNSAVFPFLSAYSVLLYAAWTPASHSAETIARLLKDMRSSLVAPSGNLDLALGDATEQKVRLWAKMLVTHARSSGEPFEADGPLRTEMHALLKEMDRALAFEGYTSDTKKHLFAMVMAWGTPEMITKITVSKVEALLASAESFNEVAGRYWAFNVHSDADAAVNDILLDATAGEGTPTTHAQDCLLIAQSFMLKEQYKSASSLPNAIASLRHITKRMHDTEDARVLEAFLLALRSFTQKEYALPSDSARGTGYNVIKVPDSLRGQLLACVEELYLLAQHLSSNALLSMHVLELSALVSRAHHIPARLASTCVPSSEERTVYLQALDRAVQEYTAAGMDAGEQVEFRRVVLGVFDEIEKENLEMTQRRILARARAYVQ</sequence>
<evidence type="ECO:0000256" key="1">
    <source>
        <dbReference type="SAM" id="Phobius"/>
    </source>
</evidence>
<dbReference type="Proteomes" id="UP001221142">
    <property type="component" value="Unassembled WGS sequence"/>
</dbReference>